<evidence type="ECO:0000259" key="1">
    <source>
        <dbReference type="PROSITE" id="PS50943"/>
    </source>
</evidence>
<gene>
    <name evidence="2" type="ORF">E7102_12795</name>
</gene>
<dbReference type="Gene3D" id="1.10.260.40">
    <property type="entry name" value="lambda repressor-like DNA-binding domains"/>
    <property type="match status" value="1"/>
</dbReference>
<name>A0A928GIK7_XYLRU</name>
<accession>A0A928GIK7</accession>
<proteinExistence type="predicted"/>
<dbReference type="EMBL" id="SUYD01000020">
    <property type="protein sequence ID" value="MBE6267319.1"/>
    <property type="molecule type" value="Genomic_DNA"/>
</dbReference>
<dbReference type="InterPro" id="IPR001387">
    <property type="entry name" value="Cro/C1-type_HTH"/>
</dbReference>
<sequence length="112" mass="12932">MKKSSIIEARRKQVNPLVRQNVELSFQIVDRIHEILVARGLKQKDLAMMLGKKEAEISKWMRGTHNFTIDTIVSIEKALEAPILQVVHQEYETPTYEFNNMMACEPLTPPEP</sequence>
<evidence type="ECO:0000313" key="3">
    <source>
        <dbReference type="Proteomes" id="UP000763088"/>
    </source>
</evidence>
<dbReference type="SUPFAM" id="SSF47413">
    <property type="entry name" value="lambda repressor-like DNA-binding domains"/>
    <property type="match status" value="1"/>
</dbReference>
<dbReference type="Proteomes" id="UP000763088">
    <property type="component" value="Unassembled WGS sequence"/>
</dbReference>
<protein>
    <submittedName>
        <fullName evidence="2">Helix-turn-helix transcriptional regulator</fullName>
    </submittedName>
</protein>
<comment type="caution">
    <text evidence="2">The sequence shown here is derived from an EMBL/GenBank/DDBJ whole genome shotgun (WGS) entry which is preliminary data.</text>
</comment>
<feature type="domain" description="HTH cro/C1-type" evidence="1">
    <location>
        <begin position="32"/>
        <end position="86"/>
    </location>
</feature>
<reference evidence="2" key="1">
    <citation type="submission" date="2019-04" db="EMBL/GenBank/DDBJ databases">
        <title>Evolution of Biomass-Degrading Anaerobic Consortia Revealed by Metagenomics.</title>
        <authorList>
            <person name="Peng X."/>
        </authorList>
    </citation>
    <scope>NUCLEOTIDE SEQUENCE</scope>
    <source>
        <strain evidence="2">SIG141</strain>
    </source>
</reference>
<evidence type="ECO:0000313" key="2">
    <source>
        <dbReference type="EMBL" id="MBE6267319.1"/>
    </source>
</evidence>
<dbReference type="SMART" id="SM00530">
    <property type="entry name" value="HTH_XRE"/>
    <property type="match status" value="1"/>
</dbReference>
<dbReference type="CDD" id="cd00093">
    <property type="entry name" value="HTH_XRE"/>
    <property type="match status" value="1"/>
</dbReference>
<organism evidence="2 3">
    <name type="scientific">Xylanibacter ruminicola</name>
    <name type="common">Prevotella ruminicola</name>
    <dbReference type="NCBI Taxonomy" id="839"/>
    <lineage>
        <taxon>Bacteria</taxon>
        <taxon>Pseudomonadati</taxon>
        <taxon>Bacteroidota</taxon>
        <taxon>Bacteroidia</taxon>
        <taxon>Bacteroidales</taxon>
        <taxon>Prevotellaceae</taxon>
        <taxon>Xylanibacter</taxon>
    </lineage>
</organism>
<dbReference type="AlphaFoldDB" id="A0A928GIK7"/>
<dbReference type="Pfam" id="PF01381">
    <property type="entry name" value="HTH_3"/>
    <property type="match status" value="1"/>
</dbReference>
<dbReference type="PROSITE" id="PS50943">
    <property type="entry name" value="HTH_CROC1"/>
    <property type="match status" value="1"/>
</dbReference>
<dbReference type="InterPro" id="IPR010982">
    <property type="entry name" value="Lambda_DNA-bd_dom_sf"/>
</dbReference>
<dbReference type="GO" id="GO:0003677">
    <property type="term" value="F:DNA binding"/>
    <property type="evidence" value="ECO:0007669"/>
    <property type="project" value="InterPro"/>
</dbReference>